<dbReference type="AlphaFoldDB" id="A0A098VTV5"/>
<evidence type="ECO:0000256" key="1">
    <source>
        <dbReference type="ARBA" id="ARBA00004477"/>
    </source>
</evidence>
<keyword evidence="3 10" id="KW-0328">Glycosyltransferase</keyword>
<evidence type="ECO:0000256" key="5">
    <source>
        <dbReference type="ARBA" id="ARBA00022692"/>
    </source>
</evidence>
<keyword evidence="8 10" id="KW-0472">Membrane</keyword>
<keyword evidence="6 10" id="KW-0256">Endoplasmic reticulum</keyword>
<dbReference type="GO" id="GO:0000030">
    <property type="term" value="F:mannosyltransferase activity"/>
    <property type="evidence" value="ECO:0007669"/>
    <property type="project" value="TreeGrafter"/>
</dbReference>
<feature type="transmembrane region" description="Helical" evidence="10">
    <location>
        <begin position="221"/>
        <end position="239"/>
    </location>
</feature>
<dbReference type="EMBL" id="JMKJ01000066">
    <property type="protein sequence ID" value="KGG52558.1"/>
    <property type="molecule type" value="Genomic_DNA"/>
</dbReference>
<keyword evidence="7 10" id="KW-1133">Transmembrane helix</keyword>
<dbReference type="VEuPathDB" id="MicrosporidiaDB:DI09_15p250"/>
<organism evidence="11 12">
    <name type="scientific">Mitosporidium daphniae</name>
    <dbReference type="NCBI Taxonomy" id="1485682"/>
    <lineage>
        <taxon>Eukaryota</taxon>
        <taxon>Fungi</taxon>
        <taxon>Fungi incertae sedis</taxon>
        <taxon>Microsporidia</taxon>
        <taxon>Mitosporidium</taxon>
    </lineage>
</organism>
<comment type="similarity">
    <text evidence="2">Belongs to the glycosyltransferase 22 family. PIGB subfamily.</text>
</comment>
<dbReference type="PANTHER" id="PTHR22760">
    <property type="entry name" value="GLYCOSYLTRANSFERASE"/>
    <property type="match status" value="1"/>
</dbReference>
<evidence type="ECO:0000256" key="10">
    <source>
        <dbReference type="RuleBase" id="RU363075"/>
    </source>
</evidence>
<accession>A0A098VTV5</accession>
<gene>
    <name evidence="11" type="ORF">DI09_15p250</name>
</gene>
<dbReference type="GeneID" id="25258552"/>
<proteinExistence type="inferred from homology"/>
<evidence type="ECO:0000256" key="6">
    <source>
        <dbReference type="ARBA" id="ARBA00022824"/>
    </source>
</evidence>
<name>A0A098VTV5_9MICR</name>
<protein>
    <recommendedName>
        <fullName evidence="10">Mannosyltransferase</fullName>
        <ecNumber evidence="10">2.4.1.-</ecNumber>
    </recommendedName>
</protein>
<dbReference type="HOGENOM" id="CLU_869002_0_0_1"/>
<sequence>MSVFAAITDYFIYVISLNNHGAEVAAWTLLTTLLSHFNFTYSTRASSNSIEACLSLLAYYFWPWSGSDKVSKLFIPLCIVGIGTLIRPTLAILWVIPWVLLFFKLTEKTDMLRMITISVCLIIGLGLFVDFVFYQRWLLTWYNFFCINLGDEGVSSYYGTHPLLWYFFCAIPILLGPLAPFFVLGSELRFLLPIFPMMNMITGIGFHRFYHSTKITHRKKAIFISASFAISAIVSVLYCRGFSTAGIAITDHLNKIVGTKSVFFLFSHAAPLYAGVLRPEAKLDYVHMEPPFLKNFPHTMPVCMTLSWHGNLWPQNAPML</sequence>
<dbReference type="OrthoDB" id="416834at2759"/>
<feature type="transmembrane region" description="Helical" evidence="10">
    <location>
        <begin position="190"/>
        <end position="209"/>
    </location>
</feature>
<keyword evidence="5 10" id="KW-0812">Transmembrane</keyword>
<evidence type="ECO:0000256" key="7">
    <source>
        <dbReference type="ARBA" id="ARBA00022989"/>
    </source>
</evidence>
<evidence type="ECO:0000256" key="2">
    <source>
        <dbReference type="ARBA" id="ARBA00006065"/>
    </source>
</evidence>
<dbReference type="Proteomes" id="UP000029725">
    <property type="component" value="Unassembled WGS sequence"/>
</dbReference>
<dbReference type="GO" id="GO:0005789">
    <property type="term" value="C:endoplasmic reticulum membrane"/>
    <property type="evidence" value="ECO:0007669"/>
    <property type="project" value="UniProtKB-SubCell"/>
</dbReference>
<feature type="transmembrane region" description="Helical" evidence="10">
    <location>
        <begin position="115"/>
        <end position="134"/>
    </location>
</feature>
<evidence type="ECO:0000256" key="4">
    <source>
        <dbReference type="ARBA" id="ARBA00022679"/>
    </source>
</evidence>
<evidence type="ECO:0000313" key="12">
    <source>
        <dbReference type="Proteomes" id="UP000029725"/>
    </source>
</evidence>
<keyword evidence="4" id="KW-0808">Transferase</keyword>
<dbReference type="Pfam" id="PF03901">
    <property type="entry name" value="Glyco_transf_22"/>
    <property type="match status" value="1"/>
</dbReference>
<comment type="caution">
    <text evidence="11">The sequence shown here is derived from an EMBL/GenBank/DDBJ whole genome shotgun (WGS) entry which is preliminary data.</text>
</comment>
<evidence type="ECO:0000313" key="11">
    <source>
        <dbReference type="EMBL" id="KGG52558.1"/>
    </source>
</evidence>
<reference evidence="11 12" key="1">
    <citation type="submission" date="2014-04" db="EMBL/GenBank/DDBJ databases">
        <title>A new species of microsporidia sheds light on the evolution of extreme parasitism.</title>
        <authorList>
            <person name="Haag K.L."/>
            <person name="James T.Y."/>
            <person name="Larsson R."/>
            <person name="Schaer T.M."/>
            <person name="Refardt D."/>
            <person name="Pombert J.-F."/>
            <person name="Ebert D."/>
        </authorList>
    </citation>
    <scope>NUCLEOTIDE SEQUENCE [LARGE SCALE GENOMIC DNA]</scope>
    <source>
        <strain evidence="11 12">UGP3</strain>
        <tissue evidence="11">Spores</tissue>
    </source>
</reference>
<comment type="subcellular location">
    <subcellularLocation>
        <location evidence="1 10">Endoplasmic reticulum membrane</location>
        <topology evidence="1 10">Multi-pass membrane protein</topology>
    </subcellularLocation>
</comment>
<feature type="transmembrane region" description="Helical" evidence="10">
    <location>
        <begin position="163"/>
        <end position="183"/>
    </location>
</feature>
<dbReference type="InterPro" id="IPR005599">
    <property type="entry name" value="GPI_mannosylTrfase"/>
</dbReference>
<keyword evidence="12" id="KW-1185">Reference proteome</keyword>
<dbReference type="EC" id="2.4.1.-" evidence="10"/>
<evidence type="ECO:0000256" key="8">
    <source>
        <dbReference type="ARBA" id="ARBA00023136"/>
    </source>
</evidence>
<evidence type="ECO:0000256" key="9">
    <source>
        <dbReference type="ARBA" id="ARBA00024708"/>
    </source>
</evidence>
<feature type="transmembrane region" description="Helical" evidence="10">
    <location>
        <begin position="74"/>
        <end position="103"/>
    </location>
</feature>
<comment type="function">
    <text evidence="9">Mannosyltransferase involved in glycosylphosphatidylinositol-anchor biosynthesis. Transfers the third mannose to Man2-GlcN-acyl-PI during GPI precursor assembly.</text>
</comment>
<dbReference type="RefSeq" id="XP_013238985.1">
    <property type="nucleotide sequence ID" value="XM_013383531.1"/>
</dbReference>
<dbReference type="PANTHER" id="PTHR22760:SF4">
    <property type="entry name" value="GPI MANNOSYLTRANSFERASE 3"/>
    <property type="match status" value="1"/>
</dbReference>
<evidence type="ECO:0000256" key="3">
    <source>
        <dbReference type="ARBA" id="ARBA00022676"/>
    </source>
</evidence>